<dbReference type="STRING" id="4999.A0A1Y1UBG3"/>
<accession>A0A1Y1UBG3</accession>
<protein>
    <recommendedName>
        <fullName evidence="4">Protein-lysine N-methyltransferase EFM4</fullName>
        <ecNumber evidence="4">2.1.1.-</ecNumber>
    </recommendedName>
    <alternativeName>
        <fullName evidence="4">Elongation factor methyltransferase 4</fullName>
    </alternativeName>
</protein>
<dbReference type="InterPro" id="IPR043129">
    <property type="entry name" value="ATPase_NBD"/>
</dbReference>
<gene>
    <name evidence="4" type="primary">EFM4</name>
    <name evidence="6" type="ORF">BD324DRAFT_635196</name>
</gene>
<dbReference type="HAMAP" id="MF_03188">
    <property type="entry name" value="Methyltr_EFM4"/>
    <property type="match status" value="1"/>
</dbReference>
<dbReference type="EC" id="2.1.1.-" evidence="4"/>
<dbReference type="GO" id="GO:0016192">
    <property type="term" value="P:vesicle-mediated transport"/>
    <property type="evidence" value="ECO:0007669"/>
    <property type="project" value="UniProtKB-UniRule"/>
</dbReference>
<dbReference type="CDD" id="cd02440">
    <property type="entry name" value="AdoMet_MTases"/>
    <property type="match status" value="1"/>
</dbReference>
<organism evidence="6 7">
    <name type="scientific">Kockovaella imperatae</name>
    <dbReference type="NCBI Taxonomy" id="4999"/>
    <lineage>
        <taxon>Eukaryota</taxon>
        <taxon>Fungi</taxon>
        <taxon>Dikarya</taxon>
        <taxon>Basidiomycota</taxon>
        <taxon>Agaricomycotina</taxon>
        <taxon>Tremellomycetes</taxon>
        <taxon>Tremellales</taxon>
        <taxon>Cuniculitremaceae</taxon>
        <taxon>Kockovaella</taxon>
    </lineage>
</organism>
<keyword evidence="4" id="KW-0963">Cytoplasm</keyword>
<evidence type="ECO:0000256" key="1">
    <source>
        <dbReference type="ARBA" id="ARBA00022603"/>
    </source>
</evidence>
<comment type="similarity">
    <text evidence="4">Belongs to the class I-like SAM-binding methyltransferase superfamily. EFM4 family.</text>
</comment>
<evidence type="ECO:0000313" key="7">
    <source>
        <dbReference type="Proteomes" id="UP000193218"/>
    </source>
</evidence>
<keyword evidence="4" id="KW-0813">Transport</keyword>
<keyword evidence="2 4" id="KW-0808">Transferase</keyword>
<feature type="compositionally biased region" description="Polar residues" evidence="5">
    <location>
        <begin position="142"/>
        <end position="151"/>
    </location>
</feature>
<dbReference type="PANTHER" id="PTHR12843">
    <property type="entry name" value="PROTEIN-LYSINE N-METHYLTRANSFERASE METTL10"/>
    <property type="match status" value="1"/>
</dbReference>
<comment type="function">
    <text evidence="4">S-adenosyl-L-methionine-dependent protein-lysine N-methyltransferase that mono- and dimethylates elongation factor 1-alpha at 'Lys-316'. May play a role in intracellular transport.</text>
</comment>
<dbReference type="SUPFAM" id="SSF53067">
    <property type="entry name" value="Actin-like ATPase domain"/>
    <property type="match status" value="2"/>
</dbReference>
<dbReference type="GO" id="GO:0032259">
    <property type="term" value="P:methylation"/>
    <property type="evidence" value="ECO:0007669"/>
    <property type="project" value="UniProtKB-KW"/>
</dbReference>
<evidence type="ECO:0000256" key="3">
    <source>
        <dbReference type="ARBA" id="ARBA00022691"/>
    </source>
</evidence>
<dbReference type="CDD" id="cd24007">
    <property type="entry name" value="ASKHA_NBD_eukNAGK-like"/>
    <property type="match status" value="1"/>
</dbReference>
<comment type="caution">
    <text evidence="6">The sequence shown here is derived from an EMBL/GenBank/DDBJ whole genome shotgun (WGS) entry which is preliminary data.</text>
</comment>
<dbReference type="GO" id="GO:0005737">
    <property type="term" value="C:cytoplasm"/>
    <property type="evidence" value="ECO:0007669"/>
    <property type="project" value="UniProtKB-SubCell"/>
</dbReference>
<dbReference type="GO" id="GO:0016279">
    <property type="term" value="F:protein-lysine N-methyltransferase activity"/>
    <property type="evidence" value="ECO:0007669"/>
    <property type="project" value="UniProtKB-UniRule"/>
</dbReference>
<dbReference type="Gene3D" id="3.40.50.150">
    <property type="entry name" value="Vaccinia Virus protein VP39"/>
    <property type="match status" value="1"/>
</dbReference>
<proteinExistence type="inferred from homology"/>
<keyword evidence="1 4" id="KW-0489">Methyltransferase</keyword>
<keyword evidence="3 4" id="KW-0949">S-adenosyl-L-methionine</keyword>
<dbReference type="PANTHER" id="PTHR12843:SF5">
    <property type="entry name" value="EEF1A LYSINE METHYLTRANSFERASE 2"/>
    <property type="match status" value="1"/>
</dbReference>
<evidence type="ECO:0000313" key="6">
    <source>
        <dbReference type="EMBL" id="ORX34826.1"/>
    </source>
</evidence>
<keyword evidence="7" id="KW-1185">Reference proteome</keyword>
<dbReference type="InParanoid" id="A0A1Y1UBG3"/>
<dbReference type="EMBL" id="NBSH01000013">
    <property type="protein sequence ID" value="ORX34826.1"/>
    <property type="molecule type" value="Genomic_DNA"/>
</dbReference>
<dbReference type="Proteomes" id="UP000193218">
    <property type="component" value="Unassembled WGS sequence"/>
</dbReference>
<sequence length="613" mass="65343">MTGDEELNPSKLGTKAHWDQVYEREVRVFNDVGDEGEVWFGESSIKKMRDWVSTHVSSNPSPPTRILECGSGNGTLLLSFLTSKSGSAQDYHLTGIDYSPGAIELARAVEKSRRIALKNGSYESAEGSEDEDVEREGPGNGPSDSNGTTTTRVINHVLPVDWRVGDLLTDTMDETWDLVLDKGTFDALCLSNTPVKGTEGKLPSQVYPEKVSQLVKEGGYFLITSCNFTEEEIKRRWTKDGLGFRFHSSVPHPTYTFGGKKGSVVCTVALQKVTPASSANGSAANGVHAVNGSLNGSKPTELFLCIDAGGTKTEAAIGSEEGVLARATGGTGNMAEVGAQLCYEIISTAVLEAIEKLPAQYRPSVSQNGGSTNVCPVKFADVWVGISGCDTPLDQERMSELLGPFFSISDLPILNDAHLLGGALLTHHCPWGVAVIAGTGSIVVALEQDKEGTVLQTGRRGGFGYLLGDDGSSFDLGRCAIRAAADAFDAGEEDPHGLAGKLAEHFGVNTTGEILGKVHELDPTLSPLDSANIRKLQISSLARPVIEAFNASPLDPIAALAVEEATRPLIKSIVSIVKQNERSTSELTGEWRSHTLKHVPSVYSILTHLVPAL</sequence>
<evidence type="ECO:0000256" key="4">
    <source>
        <dbReference type="HAMAP-Rule" id="MF_03188"/>
    </source>
</evidence>
<dbReference type="AlphaFoldDB" id="A0A1Y1UBG3"/>
<name>A0A1Y1UBG3_9TREE</name>
<dbReference type="Gene3D" id="3.30.420.40">
    <property type="match status" value="2"/>
</dbReference>
<dbReference type="InterPro" id="IPR026635">
    <property type="entry name" value="Efm4/METTL10"/>
</dbReference>
<reference evidence="6 7" key="1">
    <citation type="submission" date="2017-03" db="EMBL/GenBank/DDBJ databases">
        <title>Widespread Adenine N6-methylation of Active Genes in Fungi.</title>
        <authorList>
            <consortium name="DOE Joint Genome Institute"/>
            <person name="Mondo S.J."/>
            <person name="Dannebaum R.O."/>
            <person name="Kuo R.C."/>
            <person name="Louie K.B."/>
            <person name="Bewick A.J."/>
            <person name="Labutti K."/>
            <person name="Haridas S."/>
            <person name="Kuo A."/>
            <person name="Salamov A."/>
            <person name="Ahrendt S.R."/>
            <person name="Lau R."/>
            <person name="Bowen B.P."/>
            <person name="Lipzen A."/>
            <person name="Sullivan W."/>
            <person name="Andreopoulos W.B."/>
            <person name="Clum A."/>
            <person name="Lindquist E."/>
            <person name="Daum C."/>
            <person name="Northen T.R."/>
            <person name="Ramamoorthy G."/>
            <person name="Schmitz R.J."/>
            <person name="Gryganskyi A."/>
            <person name="Culley D."/>
            <person name="Magnuson J."/>
            <person name="James T.Y."/>
            <person name="O'Malley M.A."/>
            <person name="Stajich J.E."/>
            <person name="Spatafora J.W."/>
            <person name="Visel A."/>
            <person name="Grigoriev I.V."/>
        </authorList>
    </citation>
    <scope>NUCLEOTIDE SEQUENCE [LARGE SCALE GENOMIC DNA]</scope>
    <source>
        <strain evidence="6 7">NRRL Y-17943</strain>
    </source>
</reference>
<evidence type="ECO:0000256" key="5">
    <source>
        <dbReference type="SAM" id="MobiDB-lite"/>
    </source>
</evidence>
<dbReference type="SUPFAM" id="SSF53335">
    <property type="entry name" value="S-adenosyl-L-methionine-dependent methyltransferases"/>
    <property type="match status" value="1"/>
</dbReference>
<dbReference type="OrthoDB" id="10069295at2759"/>
<comment type="subcellular location">
    <subcellularLocation>
        <location evidence="4">Cytoplasm</location>
    </subcellularLocation>
</comment>
<evidence type="ECO:0000256" key="2">
    <source>
        <dbReference type="ARBA" id="ARBA00022679"/>
    </source>
</evidence>
<feature type="region of interest" description="Disordered" evidence="5">
    <location>
        <begin position="120"/>
        <end position="151"/>
    </location>
</feature>
<dbReference type="InterPro" id="IPR029063">
    <property type="entry name" value="SAM-dependent_MTases_sf"/>
</dbReference>